<dbReference type="OrthoDB" id="1148676at2"/>
<dbReference type="AlphaFoldDB" id="U2J6X4"/>
<dbReference type="EMBL" id="ATDL01000004">
    <property type="protein sequence ID" value="ERJ60664.1"/>
    <property type="molecule type" value="Genomic_DNA"/>
</dbReference>
<comment type="caution">
    <text evidence="1">The sequence shown here is derived from an EMBL/GenBank/DDBJ whole genome shotgun (WGS) entry which is preliminary data.</text>
</comment>
<dbReference type="PATRIC" id="fig|1346330.5.peg.569"/>
<evidence type="ECO:0000313" key="2">
    <source>
        <dbReference type="Proteomes" id="UP000016584"/>
    </source>
</evidence>
<dbReference type="RefSeq" id="WP_021068762.1">
    <property type="nucleotide sequence ID" value="NZ_ATDL01000004.1"/>
</dbReference>
<sequence>MKNIVLLCFALLNSSAAQEQQAVPELGVELLDPYPKLTATELIEQQKWRGQGLDIRESEIVLDLYTSITMLDTIIERGKYQLLIKHNKDIVQFAVWKNDRPIKHMEWKDNKAYALYKGIRSRVNKPMLRFGRSTMYRIQIQLESEAYPRVFRISTRHPDTPKPKKEELGVPI</sequence>
<dbReference type="STRING" id="1346330.M472_18055"/>
<dbReference type="Proteomes" id="UP000016584">
    <property type="component" value="Unassembled WGS sequence"/>
</dbReference>
<keyword evidence="2" id="KW-1185">Reference proteome</keyword>
<reference evidence="1 2" key="1">
    <citation type="journal article" date="2013" name="Genome Announc.">
        <title>The Draft Genome Sequence of Sphingomonas paucimobilis Strain HER1398 (Proteobacteria), Host to the Giant PAU Phage, Indicates That It Is a Member of the Genus Sphingobacterium (Bacteroidetes).</title>
        <authorList>
            <person name="White R.A.III."/>
            <person name="Suttle C.A."/>
        </authorList>
    </citation>
    <scope>NUCLEOTIDE SEQUENCE [LARGE SCALE GENOMIC DNA]</scope>
    <source>
        <strain evidence="1 2">HER1398</strain>
    </source>
</reference>
<name>U2J6X4_9SPHI</name>
<proteinExistence type="predicted"/>
<protein>
    <submittedName>
        <fullName evidence="1">Uncharacterized protein</fullName>
    </submittedName>
</protein>
<accession>U2J6X4</accession>
<organism evidence="1 2">
    <name type="scientific">Sphingobacterium paucimobilis HER1398</name>
    <dbReference type="NCBI Taxonomy" id="1346330"/>
    <lineage>
        <taxon>Bacteria</taxon>
        <taxon>Pseudomonadati</taxon>
        <taxon>Bacteroidota</taxon>
        <taxon>Sphingobacteriia</taxon>
        <taxon>Sphingobacteriales</taxon>
        <taxon>Sphingobacteriaceae</taxon>
        <taxon>Sphingobacterium</taxon>
    </lineage>
</organism>
<evidence type="ECO:0000313" key="1">
    <source>
        <dbReference type="EMBL" id="ERJ60664.1"/>
    </source>
</evidence>
<gene>
    <name evidence="1" type="ORF">M472_18055</name>
</gene>